<dbReference type="Pfam" id="PF17932">
    <property type="entry name" value="TetR_C_24"/>
    <property type="match status" value="1"/>
</dbReference>
<dbReference type="InterPro" id="IPR050109">
    <property type="entry name" value="HTH-type_TetR-like_transc_reg"/>
</dbReference>
<dbReference type="PANTHER" id="PTHR30055">
    <property type="entry name" value="HTH-TYPE TRANSCRIPTIONAL REGULATOR RUTR"/>
    <property type="match status" value="1"/>
</dbReference>
<dbReference type="PRINTS" id="PR00455">
    <property type="entry name" value="HTHTETR"/>
</dbReference>
<dbReference type="Gene3D" id="1.10.357.10">
    <property type="entry name" value="Tetracycline Repressor, domain 2"/>
    <property type="match status" value="2"/>
</dbReference>
<evidence type="ECO:0000313" key="4">
    <source>
        <dbReference type="EMBL" id="RBO96145.1"/>
    </source>
</evidence>
<evidence type="ECO:0000256" key="1">
    <source>
        <dbReference type="ARBA" id="ARBA00023125"/>
    </source>
</evidence>
<feature type="DNA-binding region" description="H-T-H motif" evidence="2">
    <location>
        <begin position="38"/>
        <end position="57"/>
    </location>
</feature>
<feature type="DNA-binding region" description="H-T-H motif" evidence="2">
    <location>
        <begin position="237"/>
        <end position="256"/>
    </location>
</feature>
<dbReference type="EMBL" id="QNRE01000001">
    <property type="protein sequence ID" value="RBO96145.1"/>
    <property type="molecule type" value="Genomic_DNA"/>
</dbReference>
<dbReference type="GO" id="GO:0003700">
    <property type="term" value="F:DNA-binding transcription factor activity"/>
    <property type="evidence" value="ECO:0007669"/>
    <property type="project" value="TreeGrafter"/>
</dbReference>
<organism evidence="4 5">
    <name type="scientific">Nocardia puris</name>
    <dbReference type="NCBI Taxonomy" id="208602"/>
    <lineage>
        <taxon>Bacteria</taxon>
        <taxon>Bacillati</taxon>
        <taxon>Actinomycetota</taxon>
        <taxon>Actinomycetes</taxon>
        <taxon>Mycobacteriales</taxon>
        <taxon>Nocardiaceae</taxon>
        <taxon>Nocardia</taxon>
    </lineage>
</organism>
<feature type="domain" description="HTH tetR-type" evidence="3">
    <location>
        <begin position="214"/>
        <end position="274"/>
    </location>
</feature>
<comment type="caution">
    <text evidence="4">The sequence shown here is derived from an EMBL/GenBank/DDBJ whole genome shotgun (WGS) entry which is preliminary data.</text>
</comment>
<dbReference type="RefSeq" id="WP_067509509.1">
    <property type="nucleotide sequence ID" value="NZ_CP107943.1"/>
</dbReference>
<dbReference type="STRING" id="1210090.GCA_001613185_03257"/>
<proteinExistence type="predicted"/>
<dbReference type="InterPro" id="IPR001647">
    <property type="entry name" value="HTH_TetR"/>
</dbReference>
<keyword evidence="5" id="KW-1185">Reference proteome</keyword>
<keyword evidence="1 2" id="KW-0238">DNA-binding</keyword>
<dbReference type="Gene3D" id="1.10.10.60">
    <property type="entry name" value="Homeodomain-like"/>
    <property type="match status" value="2"/>
</dbReference>
<protein>
    <submittedName>
        <fullName evidence="4">TetR family transcriptional regulator</fullName>
    </submittedName>
</protein>
<dbReference type="AlphaFoldDB" id="A0A366E1Y6"/>
<name>A0A366E1Y6_9NOCA</name>
<dbReference type="PANTHER" id="PTHR30055:SF237">
    <property type="entry name" value="TRANSCRIPTIONAL REPRESSOR MCE3R"/>
    <property type="match status" value="1"/>
</dbReference>
<dbReference type="InterPro" id="IPR041490">
    <property type="entry name" value="KstR2_TetR_C"/>
</dbReference>
<dbReference type="SUPFAM" id="SSF46689">
    <property type="entry name" value="Homeodomain-like"/>
    <property type="match status" value="2"/>
</dbReference>
<dbReference type="InterPro" id="IPR009057">
    <property type="entry name" value="Homeodomain-like_sf"/>
</dbReference>
<accession>A0A366E1Y6</accession>
<dbReference type="PROSITE" id="PS50977">
    <property type="entry name" value="HTH_TETR_2"/>
    <property type="match status" value="2"/>
</dbReference>
<dbReference type="Proteomes" id="UP000252586">
    <property type="component" value="Unassembled WGS sequence"/>
</dbReference>
<dbReference type="GO" id="GO:0000976">
    <property type="term" value="F:transcription cis-regulatory region binding"/>
    <property type="evidence" value="ECO:0007669"/>
    <property type="project" value="TreeGrafter"/>
</dbReference>
<evidence type="ECO:0000313" key="5">
    <source>
        <dbReference type="Proteomes" id="UP000252586"/>
    </source>
</evidence>
<gene>
    <name evidence="4" type="ORF">DFR74_101156</name>
</gene>
<feature type="domain" description="HTH tetR-type" evidence="3">
    <location>
        <begin position="15"/>
        <end position="75"/>
    </location>
</feature>
<sequence length="402" mass="43352">MTATAGDAASGRRPRDRRLSVAKEAADMFAARGFAAVRMEDIARSVGVTARALYRHYRNKNELLYAVALASQDPYNVALDEAAAQSTPRARFRSAIAALVEVTLDGRSHAVLWQREARHLRPEERAVVRTRLTAIARRIADLIADYRGGPDGAGSPTVELLAWAVLSVVASTGHHTRTLPRPESDRILLAAAEAIALLDPPEPAGAAPAVVPLTSRREQILEHSARLFAERGYPAVSVEDIGEAAGILGPSVYHYFPSKELVLGALINRVNEWMTLGLFTAKGAATRPADALARMTEYYVSFAIRFPDLAGIAVTERLYLGDPAADTARRVRNELVAEWAAVLAEHRPELSPLAATLLTEVVIALVDDLARTPHLRKPGMATQVTALAEAVYAVALPATDDT</sequence>
<evidence type="ECO:0000256" key="2">
    <source>
        <dbReference type="PROSITE-ProRule" id="PRU00335"/>
    </source>
</evidence>
<reference evidence="4 5" key="1">
    <citation type="submission" date="2018-06" db="EMBL/GenBank/DDBJ databases">
        <title>Genomic Encyclopedia of Type Strains, Phase IV (KMG-IV): sequencing the most valuable type-strain genomes for metagenomic binning, comparative biology and taxonomic classification.</title>
        <authorList>
            <person name="Goeker M."/>
        </authorList>
    </citation>
    <scope>NUCLEOTIDE SEQUENCE [LARGE SCALE GENOMIC DNA]</scope>
    <source>
        <strain evidence="4 5">DSM 44599</strain>
    </source>
</reference>
<dbReference type="OrthoDB" id="4456617at2"/>
<dbReference type="Pfam" id="PF00440">
    <property type="entry name" value="TetR_N"/>
    <property type="match status" value="2"/>
</dbReference>
<evidence type="ECO:0000259" key="3">
    <source>
        <dbReference type="PROSITE" id="PS50977"/>
    </source>
</evidence>